<proteinExistence type="predicted"/>
<feature type="compositionally biased region" description="Basic and acidic residues" evidence="1">
    <location>
        <begin position="42"/>
        <end position="51"/>
    </location>
</feature>
<evidence type="ECO:0000256" key="1">
    <source>
        <dbReference type="SAM" id="MobiDB-lite"/>
    </source>
</evidence>
<protein>
    <recommendedName>
        <fullName evidence="4">F-box domain-containing protein</fullName>
    </recommendedName>
</protein>
<dbReference type="CDD" id="cd09917">
    <property type="entry name" value="F-box_SF"/>
    <property type="match status" value="1"/>
</dbReference>
<sequence length="520" mass="58530">MADPATKKGGFRAMFGLRSSKEPGTRRKLTKKKSTIEFVNPDPDKLADPWRNHSPSILSRRSSMGSASIMQPASPQHSQLTKAQRAPTQPHHLLDKDTGERKDLTEMLHAFTYSEDLDAIDETHQHKDSLEYDPSKPDGTAMLASLSPELWLAVAEYLSALEVARLSSTCRTMTARLGPLPYRLLRDPSNHFDRLDFLLAMDKKLPRHLFCFPCAQWHLRTQPGFESLKPQNVLNPLFECPNRKNFKLPPPRIRVTEGRTLPFTFVQLAQRHWALGPEYGIPHESLGRRWKETSSNWSHSSAYHITKNGHVLMRVTSQVFLSGGMADAAKRMLLFSREEYTPYFSVCSHWKDGELTSVPKCALDHIPADEARSASAKLKLDLKNPLVVPPRKAAGLILTCGRCKPIRRCPRCPTEYLFELKTAEDRSVAATSPGRFRQALSVTRWSDLGPARRPDDREWAAIAGTNRDDGGDGYDSFAEMGKRSINGTFEAAFTDVVPGRRIISTNPKNIKTDEQGGNWF</sequence>
<reference evidence="2 3" key="1">
    <citation type="journal article" date="2024" name="IMA Fungus">
        <title>Apiospora arundinis, a panoply of carbohydrate-active enzymes and secondary metabolites.</title>
        <authorList>
            <person name="Sorensen T."/>
            <person name="Petersen C."/>
            <person name="Muurmann A.T."/>
            <person name="Christiansen J.V."/>
            <person name="Brundto M.L."/>
            <person name="Overgaard C.K."/>
            <person name="Boysen A.T."/>
            <person name="Wollenberg R.D."/>
            <person name="Larsen T.O."/>
            <person name="Sorensen J.L."/>
            <person name="Nielsen K.L."/>
            <person name="Sondergaard T.E."/>
        </authorList>
    </citation>
    <scope>NUCLEOTIDE SEQUENCE [LARGE SCALE GENOMIC DNA]</scope>
    <source>
        <strain evidence="2 3">AAU 773</strain>
    </source>
</reference>
<evidence type="ECO:0000313" key="2">
    <source>
        <dbReference type="EMBL" id="KAK8869032.1"/>
    </source>
</evidence>
<dbReference type="EMBL" id="JAPCWZ010000004">
    <property type="protein sequence ID" value="KAK8869032.1"/>
    <property type="molecule type" value="Genomic_DNA"/>
</dbReference>
<organism evidence="2 3">
    <name type="scientific">Apiospora arundinis</name>
    <dbReference type="NCBI Taxonomy" id="335852"/>
    <lineage>
        <taxon>Eukaryota</taxon>
        <taxon>Fungi</taxon>
        <taxon>Dikarya</taxon>
        <taxon>Ascomycota</taxon>
        <taxon>Pezizomycotina</taxon>
        <taxon>Sordariomycetes</taxon>
        <taxon>Xylariomycetidae</taxon>
        <taxon>Amphisphaeriales</taxon>
        <taxon>Apiosporaceae</taxon>
        <taxon>Apiospora</taxon>
    </lineage>
</organism>
<name>A0ABR2IW58_9PEZI</name>
<accession>A0ABR2IW58</accession>
<dbReference type="SUPFAM" id="SSF81383">
    <property type="entry name" value="F-box domain"/>
    <property type="match status" value="1"/>
</dbReference>
<feature type="compositionally biased region" description="Polar residues" evidence="1">
    <location>
        <begin position="53"/>
        <end position="82"/>
    </location>
</feature>
<dbReference type="Proteomes" id="UP001390339">
    <property type="component" value="Unassembled WGS sequence"/>
</dbReference>
<dbReference type="InterPro" id="IPR036047">
    <property type="entry name" value="F-box-like_dom_sf"/>
</dbReference>
<keyword evidence="3" id="KW-1185">Reference proteome</keyword>
<evidence type="ECO:0000313" key="3">
    <source>
        <dbReference type="Proteomes" id="UP001390339"/>
    </source>
</evidence>
<evidence type="ECO:0008006" key="4">
    <source>
        <dbReference type="Google" id="ProtNLM"/>
    </source>
</evidence>
<gene>
    <name evidence="2" type="ORF">PGQ11_007610</name>
</gene>
<comment type="caution">
    <text evidence="2">The sequence shown here is derived from an EMBL/GenBank/DDBJ whole genome shotgun (WGS) entry which is preliminary data.</text>
</comment>
<feature type="region of interest" description="Disordered" evidence="1">
    <location>
        <begin position="1"/>
        <end position="99"/>
    </location>
</feature>